<dbReference type="EMBL" id="JAYGJQ010000003">
    <property type="protein sequence ID" value="MEA9358580.1"/>
    <property type="molecule type" value="Genomic_DNA"/>
</dbReference>
<accession>A0ABU5W2W7</accession>
<protein>
    <submittedName>
        <fullName evidence="2">C45 family peptidase</fullName>
    </submittedName>
</protein>
<reference evidence="2 3" key="1">
    <citation type="submission" date="2023-11" db="EMBL/GenBank/DDBJ databases">
        <title>A Novel Polar Bacteriovorax (B. antarcticus) Isolated from the Biocrust in Antarctica.</title>
        <authorList>
            <person name="Mun W."/>
            <person name="Choi S.Y."/>
            <person name="Mitchell R.J."/>
        </authorList>
    </citation>
    <scope>NUCLEOTIDE SEQUENCE [LARGE SCALE GENOMIC DNA]</scope>
    <source>
        <strain evidence="2 3">PP10</strain>
    </source>
</reference>
<name>A0ABU5W2W7_9BACT</name>
<dbReference type="PANTHER" id="PTHR34180">
    <property type="entry name" value="PEPTIDASE C45"/>
    <property type="match status" value="1"/>
</dbReference>
<dbReference type="InterPro" id="IPR005079">
    <property type="entry name" value="Peptidase_C45_hydrolase"/>
</dbReference>
<proteinExistence type="predicted"/>
<dbReference type="Gene3D" id="3.60.60.10">
    <property type="entry name" value="Penicillin V Acylase, Chain A"/>
    <property type="match status" value="1"/>
</dbReference>
<sequence length="364" mass="40870">MSTNCMFPYIVYQQGKSNKEWGLSHGEEFRKAIAELTEIRRHLMLAKNPRLEKRLDELAMEQFNLSKKFAPHLADELEGIAKGAGLTIPDLVVLNNYTDFRDIILPEEGCSTVHIQTPEEVLAGQTWDMHRSAKNYMCLIHVPANDNHTSQLVLSLVGCLGLMGVSTDNTLIGVNNINTTNAKTGLIWPLLVRKTLEQKNLMTMRSTLLNAPVTSGHNYIIASPEGGEHLEITPTIAEKVSALQQGQVGSIFHTNHCVGDEIKKIEDTTSMSSTTHNRWALLSKKTYKVQDLEDFKNLLTDHDEFPKSICSHFENGAQDPSFTCGGGVSDLKRGHHIFWRGCPAHDEDYREFEFLIDGHDFKKV</sequence>
<keyword evidence="3" id="KW-1185">Reference proteome</keyword>
<evidence type="ECO:0000313" key="3">
    <source>
        <dbReference type="Proteomes" id="UP001302274"/>
    </source>
</evidence>
<organism evidence="2 3">
    <name type="scientific">Bacteriovorax antarcticus</name>
    <dbReference type="NCBI Taxonomy" id="3088717"/>
    <lineage>
        <taxon>Bacteria</taxon>
        <taxon>Pseudomonadati</taxon>
        <taxon>Bdellovibrionota</taxon>
        <taxon>Bacteriovoracia</taxon>
        <taxon>Bacteriovoracales</taxon>
        <taxon>Bacteriovoracaceae</taxon>
        <taxon>Bacteriovorax</taxon>
    </lineage>
</organism>
<dbReference type="InterPro" id="IPR047794">
    <property type="entry name" value="C45_proenzyme-like"/>
</dbReference>
<evidence type="ECO:0000313" key="2">
    <source>
        <dbReference type="EMBL" id="MEA9358580.1"/>
    </source>
</evidence>
<dbReference type="Gene3D" id="1.10.10.2120">
    <property type="match status" value="1"/>
</dbReference>
<dbReference type="NCBIfam" id="NF040521">
    <property type="entry name" value="C45_proenzyme"/>
    <property type="match status" value="1"/>
</dbReference>
<dbReference type="RefSeq" id="WP_323579055.1">
    <property type="nucleotide sequence ID" value="NZ_JAYGJQ010000003.1"/>
</dbReference>
<evidence type="ECO:0000259" key="1">
    <source>
        <dbReference type="Pfam" id="PF03417"/>
    </source>
</evidence>
<dbReference type="Pfam" id="PF03417">
    <property type="entry name" value="AAT"/>
    <property type="match status" value="1"/>
</dbReference>
<comment type="caution">
    <text evidence="2">The sequence shown here is derived from an EMBL/GenBank/DDBJ whole genome shotgun (WGS) entry which is preliminary data.</text>
</comment>
<dbReference type="InterPro" id="IPR047801">
    <property type="entry name" value="Peptidase_C45"/>
</dbReference>
<gene>
    <name evidence="2" type="ORF">SHI21_20250</name>
</gene>
<feature type="domain" description="Peptidase C45 hydrolase" evidence="1">
    <location>
        <begin position="119"/>
        <end position="314"/>
    </location>
</feature>
<dbReference type="Proteomes" id="UP001302274">
    <property type="component" value="Unassembled WGS sequence"/>
</dbReference>
<dbReference type="PANTHER" id="PTHR34180:SF1">
    <property type="entry name" value="BETA-ALANYL-DOPAMINE_CARCININE HYDROLASE"/>
    <property type="match status" value="1"/>
</dbReference>